<dbReference type="EMBL" id="JAAECE010000005">
    <property type="protein sequence ID" value="KAF1801116.1"/>
    <property type="molecule type" value="Genomic_DNA"/>
</dbReference>
<comment type="caution">
    <text evidence="1">The sequence shown here is derived from an EMBL/GenBank/DDBJ whole genome shotgun (WGS) entry which is preliminary data.</text>
</comment>
<evidence type="ECO:0000313" key="2">
    <source>
        <dbReference type="Proteomes" id="UP000469890"/>
    </source>
</evidence>
<reference evidence="1 2" key="1">
    <citation type="submission" date="2019-09" db="EMBL/GenBank/DDBJ databases">
        <authorList>
            <consortium name="DOE Joint Genome Institute"/>
            <person name="Mondo S.J."/>
            <person name="Navarro-Mendoza M.I."/>
            <person name="Perez-Arques C."/>
            <person name="Panchal S."/>
            <person name="Nicolas F.E."/>
            <person name="Ganguly P."/>
            <person name="Pangilinan J."/>
            <person name="Grigoriev I."/>
            <person name="Heitman J."/>
            <person name="Sanya K."/>
            <person name="Garre V."/>
        </authorList>
    </citation>
    <scope>NUCLEOTIDE SEQUENCE [LARGE SCALE GENOMIC DNA]</scope>
    <source>
        <strain evidence="1 2">MU402</strain>
    </source>
</reference>
<accession>A0A8H4BGQ6</accession>
<sequence length="275" mass="31173">MPVGFSIWSQVPSSKAIVPVKRSYADMLDADNQQPAASNLSHLTCISATDCTEMNEDIATILNIDRTRRPWMRVVCARATEGLILVNKSEGLLVNCAEVYSRYPTLDAHHEQTKIKRNQSLNTTLPQPTTKYPNVELFSVKNDNCYKLELGTKIMNVLITSSIRIDKNHPPAVGPSSTNGFNVIFIRRSFIEWYGNLRQRGFNNLSIRELYPFDEYACKHYIVSSTKIQYAALIKVFSCYDLDTCRPQHWHEQGFRCKDSIPVASSSRGICLGTR</sequence>
<proteinExistence type="predicted"/>
<dbReference type="AlphaFoldDB" id="A0A8H4BGQ6"/>
<protein>
    <submittedName>
        <fullName evidence="1">Uncharacterized protein</fullName>
    </submittedName>
</protein>
<dbReference type="Proteomes" id="UP000469890">
    <property type="component" value="Unassembled WGS sequence"/>
</dbReference>
<organism evidence="1 2">
    <name type="scientific">Mucor circinelloides f. lusitanicus</name>
    <name type="common">Mucor racemosus var. lusitanicus</name>
    <dbReference type="NCBI Taxonomy" id="29924"/>
    <lineage>
        <taxon>Eukaryota</taxon>
        <taxon>Fungi</taxon>
        <taxon>Fungi incertae sedis</taxon>
        <taxon>Mucoromycota</taxon>
        <taxon>Mucoromycotina</taxon>
        <taxon>Mucoromycetes</taxon>
        <taxon>Mucorales</taxon>
        <taxon>Mucorineae</taxon>
        <taxon>Mucoraceae</taxon>
        <taxon>Mucor</taxon>
    </lineage>
</organism>
<name>A0A8H4BGQ6_MUCCL</name>
<evidence type="ECO:0000313" key="1">
    <source>
        <dbReference type="EMBL" id="KAF1801116.1"/>
    </source>
</evidence>
<gene>
    <name evidence="1" type="ORF">FB192DRAFT_1328788</name>
</gene>